<dbReference type="Pfam" id="PF00787">
    <property type="entry name" value="PX"/>
    <property type="match status" value="1"/>
</dbReference>
<dbReference type="OrthoDB" id="63267at2759"/>
<keyword evidence="14" id="KW-1185">Reference proteome</keyword>
<dbReference type="PROSITE" id="PS00107">
    <property type="entry name" value="PROTEIN_KINASE_ATP"/>
    <property type="match status" value="1"/>
</dbReference>
<keyword evidence="3" id="KW-0808">Transferase</keyword>
<dbReference type="SUPFAM" id="SSF56112">
    <property type="entry name" value="Protein kinase-like (PK-like)"/>
    <property type="match status" value="1"/>
</dbReference>
<dbReference type="InterPro" id="IPR036871">
    <property type="entry name" value="PX_dom_sf"/>
</dbReference>
<dbReference type="InterPro" id="IPR017441">
    <property type="entry name" value="Protein_kinase_ATP_BS"/>
</dbReference>
<feature type="domain" description="PX" evidence="12">
    <location>
        <begin position="1"/>
        <end position="116"/>
    </location>
</feature>
<evidence type="ECO:0000259" key="12">
    <source>
        <dbReference type="PROSITE" id="PS50195"/>
    </source>
</evidence>
<sequence length="233" mass="26372">MGALVLGRDRDNGSKKRYTVFQVYVHFQSGAIRVSEKRYSHFRELHKTLRRKYATVGKLYFPPKKFFMSLSLRVIEQRREAIETYMNAVLTLRPRPVEVVEFLNTGSSSLESEEEDGNSTDGPARGVDTVSAPKHLQSTSSALATSSRLSGSNSFADDAGGHMVTMQDFEILKMLGKGSFGKVYMARERGTDGKIYAMKVLRKSELVKRNQVGHTMMERKIFSSIYHSFYFGL</sequence>
<feature type="non-terminal residue" evidence="13">
    <location>
        <position position="233"/>
    </location>
</feature>
<keyword evidence="6 9" id="KW-0067">ATP-binding</keyword>
<dbReference type="EMBL" id="NCKW01010934">
    <property type="protein sequence ID" value="POM64914.1"/>
    <property type="molecule type" value="Genomic_DNA"/>
</dbReference>
<evidence type="ECO:0000256" key="4">
    <source>
        <dbReference type="ARBA" id="ARBA00022741"/>
    </source>
</evidence>
<evidence type="ECO:0000256" key="8">
    <source>
        <dbReference type="ARBA" id="ARBA00048679"/>
    </source>
</evidence>
<feature type="binding site" evidence="9">
    <location>
        <position position="199"/>
    </location>
    <ligand>
        <name>ATP</name>
        <dbReference type="ChEBI" id="CHEBI:30616"/>
    </ligand>
</feature>
<evidence type="ECO:0000256" key="2">
    <source>
        <dbReference type="ARBA" id="ARBA00022527"/>
    </source>
</evidence>
<evidence type="ECO:0000256" key="3">
    <source>
        <dbReference type="ARBA" id="ARBA00022679"/>
    </source>
</evidence>
<reference evidence="13 14" key="1">
    <citation type="journal article" date="2017" name="Genome Biol. Evol.">
        <title>Phytophthora megakarya and P. palmivora, closely related causal agents of cacao black pod rot, underwent increases in genome sizes and gene numbers by different mechanisms.</title>
        <authorList>
            <person name="Ali S.S."/>
            <person name="Shao J."/>
            <person name="Lary D.J."/>
            <person name="Kronmiller B."/>
            <person name="Shen D."/>
            <person name="Strem M.D."/>
            <person name="Amoako-Attah I."/>
            <person name="Akrofi A.Y."/>
            <person name="Begoude B.A."/>
            <person name="Ten Hoopen G.M."/>
            <person name="Coulibaly K."/>
            <person name="Kebe B.I."/>
            <person name="Melnick R.L."/>
            <person name="Guiltinan M.J."/>
            <person name="Tyler B.M."/>
            <person name="Meinhardt L.W."/>
            <person name="Bailey B.A."/>
        </authorList>
    </citation>
    <scope>NUCLEOTIDE SEQUENCE [LARGE SCALE GENOMIC DNA]</scope>
    <source>
        <strain evidence="14">sbr112.9</strain>
    </source>
</reference>
<feature type="domain" description="Protein kinase" evidence="11">
    <location>
        <begin position="169"/>
        <end position="233"/>
    </location>
</feature>
<dbReference type="GO" id="GO:0004674">
    <property type="term" value="F:protein serine/threonine kinase activity"/>
    <property type="evidence" value="ECO:0007669"/>
    <property type="project" value="UniProtKB-KW"/>
</dbReference>
<keyword evidence="4 9" id="KW-0547">Nucleotide-binding</keyword>
<dbReference type="EC" id="2.7.11.1" evidence="1"/>
<organism evidence="13 14">
    <name type="scientific">Phytophthora palmivora</name>
    <dbReference type="NCBI Taxonomy" id="4796"/>
    <lineage>
        <taxon>Eukaryota</taxon>
        <taxon>Sar</taxon>
        <taxon>Stramenopiles</taxon>
        <taxon>Oomycota</taxon>
        <taxon>Peronosporomycetes</taxon>
        <taxon>Peronosporales</taxon>
        <taxon>Peronosporaceae</taxon>
        <taxon>Phytophthora</taxon>
    </lineage>
</organism>
<dbReference type="PROSITE" id="PS50011">
    <property type="entry name" value="PROTEIN_KINASE_DOM"/>
    <property type="match status" value="1"/>
</dbReference>
<dbReference type="GO" id="GO:0035091">
    <property type="term" value="F:phosphatidylinositol binding"/>
    <property type="evidence" value="ECO:0007669"/>
    <property type="project" value="InterPro"/>
</dbReference>
<dbReference type="InterPro" id="IPR011009">
    <property type="entry name" value="Kinase-like_dom_sf"/>
</dbReference>
<dbReference type="GO" id="GO:0005524">
    <property type="term" value="F:ATP binding"/>
    <property type="evidence" value="ECO:0007669"/>
    <property type="project" value="UniProtKB-UniRule"/>
</dbReference>
<dbReference type="InterPro" id="IPR001683">
    <property type="entry name" value="PX_dom"/>
</dbReference>
<accession>A0A2P4XHA5</accession>
<dbReference type="SMART" id="SM00312">
    <property type="entry name" value="PX"/>
    <property type="match status" value="1"/>
</dbReference>
<comment type="catalytic activity">
    <reaction evidence="8">
        <text>L-seryl-[protein] + ATP = O-phospho-L-seryl-[protein] + ADP + H(+)</text>
        <dbReference type="Rhea" id="RHEA:17989"/>
        <dbReference type="Rhea" id="RHEA-COMP:9863"/>
        <dbReference type="Rhea" id="RHEA-COMP:11604"/>
        <dbReference type="ChEBI" id="CHEBI:15378"/>
        <dbReference type="ChEBI" id="CHEBI:29999"/>
        <dbReference type="ChEBI" id="CHEBI:30616"/>
        <dbReference type="ChEBI" id="CHEBI:83421"/>
        <dbReference type="ChEBI" id="CHEBI:456216"/>
        <dbReference type="EC" id="2.7.11.1"/>
    </reaction>
</comment>
<dbReference type="PANTHER" id="PTHR24356">
    <property type="entry name" value="SERINE/THREONINE-PROTEIN KINASE"/>
    <property type="match status" value="1"/>
</dbReference>
<evidence type="ECO:0000313" key="13">
    <source>
        <dbReference type="EMBL" id="POM64914.1"/>
    </source>
</evidence>
<feature type="region of interest" description="Disordered" evidence="10">
    <location>
        <begin position="107"/>
        <end position="134"/>
    </location>
</feature>
<dbReference type="CDD" id="cd06093">
    <property type="entry name" value="PX_domain"/>
    <property type="match status" value="1"/>
</dbReference>
<comment type="caution">
    <text evidence="13">The sequence shown here is derived from an EMBL/GenBank/DDBJ whole genome shotgun (WGS) entry which is preliminary data.</text>
</comment>
<keyword evidence="5 13" id="KW-0418">Kinase</keyword>
<name>A0A2P4XHA5_9STRA</name>
<proteinExistence type="predicted"/>
<evidence type="ECO:0000256" key="1">
    <source>
        <dbReference type="ARBA" id="ARBA00012513"/>
    </source>
</evidence>
<comment type="catalytic activity">
    <reaction evidence="7">
        <text>L-threonyl-[protein] + ATP = O-phospho-L-threonyl-[protein] + ADP + H(+)</text>
        <dbReference type="Rhea" id="RHEA:46608"/>
        <dbReference type="Rhea" id="RHEA-COMP:11060"/>
        <dbReference type="Rhea" id="RHEA-COMP:11605"/>
        <dbReference type="ChEBI" id="CHEBI:15378"/>
        <dbReference type="ChEBI" id="CHEBI:30013"/>
        <dbReference type="ChEBI" id="CHEBI:30616"/>
        <dbReference type="ChEBI" id="CHEBI:61977"/>
        <dbReference type="ChEBI" id="CHEBI:456216"/>
        <dbReference type="EC" id="2.7.11.1"/>
    </reaction>
</comment>
<dbReference type="Proteomes" id="UP000237271">
    <property type="component" value="Unassembled WGS sequence"/>
</dbReference>
<dbReference type="PROSITE" id="PS50195">
    <property type="entry name" value="PX"/>
    <property type="match status" value="1"/>
</dbReference>
<evidence type="ECO:0000313" key="14">
    <source>
        <dbReference type="Proteomes" id="UP000237271"/>
    </source>
</evidence>
<evidence type="ECO:0000256" key="6">
    <source>
        <dbReference type="ARBA" id="ARBA00022840"/>
    </source>
</evidence>
<dbReference type="InterPro" id="IPR050236">
    <property type="entry name" value="Ser_Thr_kinase_AGC"/>
</dbReference>
<dbReference type="Gene3D" id="3.30.1520.10">
    <property type="entry name" value="Phox-like domain"/>
    <property type="match status" value="1"/>
</dbReference>
<protein>
    <recommendedName>
        <fullName evidence="1">non-specific serine/threonine protein kinase</fullName>
        <ecNumber evidence="1">2.7.11.1</ecNumber>
    </recommendedName>
</protein>
<evidence type="ECO:0000256" key="10">
    <source>
        <dbReference type="SAM" id="MobiDB-lite"/>
    </source>
</evidence>
<dbReference type="SUPFAM" id="SSF64268">
    <property type="entry name" value="PX domain"/>
    <property type="match status" value="1"/>
</dbReference>
<dbReference type="InterPro" id="IPR000719">
    <property type="entry name" value="Prot_kinase_dom"/>
</dbReference>
<evidence type="ECO:0000256" key="9">
    <source>
        <dbReference type="PROSITE-ProRule" id="PRU10141"/>
    </source>
</evidence>
<dbReference type="PANTHER" id="PTHR24356:SF407">
    <property type="entry name" value="RAC SERINE_THREONINE-PROTEIN KINASE"/>
    <property type="match status" value="1"/>
</dbReference>
<dbReference type="AlphaFoldDB" id="A0A2P4XHA5"/>
<keyword evidence="2" id="KW-0723">Serine/threonine-protein kinase</keyword>
<gene>
    <name evidence="13" type="ORF">PHPALM_19490</name>
</gene>
<evidence type="ECO:0000256" key="5">
    <source>
        <dbReference type="ARBA" id="ARBA00022777"/>
    </source>
</evidence>
<dbReference type="Gene3D" id="3.30.200.20">
    <property type="entry name" value="Phosphorylase Kinase, domain 1"/>
    <property type="match status" value="1"/>
</dbReference>
<dbReference type="GO" id="GO:0035556">
    <property type="term" value="P:intracellular signal transduction"/>
    <property type="evidence" value="ECO:0007669"/>
    <property type="project" value="TreeGrafter"/>
</dbReference>
<evidence type="ECO:0000256" key="7">
    <source>
        <dbReference type="ARBA" id="ARBA00047899"/>
    </source>
</evidence>
<evidence type="ECO:0000259" key="11">
    <source>
        <dbReference type="PROSITE" id="PS50011"/>
    </source>
</evidence>